<proteinExistence type="inferred from homology"/>
<organism evidence="3">
    <name type="scientific">marine sediment metagenome</name>
    <dbReference type="NCBI Taxonomy" id="412755"/>
    <lineage>
        <taxon>unclassified sequences</taxon>
        <taxon>metagenomes</taxon>
        <taxon>ecological metagenomes</taxon>
    </lineage>
</organism>
<dbReference type="InterPro" id="IPR042183">
    <property type="entry name" value="MmgE/PrpD_sf_1"/>
</dbReference>
<feature type="domain" description="MmgE/PrpD N-terminal" evidence="2">
    <location>
        <begin position="10"/>
        <end position="172"/>
    </location>
</feature>
<dbReference type="PANTHER" id="PTHR16943:SF8">
    <property type="entry name" value="2-METHYLCITRATE DEHYDRATASE"/>
    <property type="match status" value="1"/>
</dbReference>
<dbReference type="AlphaFoldDB" id="X1HAM9"/>
<dbReference type="EMBL" id="BARU01019555">
    <property type="protein sequence ID" value="GAH54115.1"/>
    <property type="molecule type" value="Genomic_DNA"/>
</dbReference>
<sequence length="172" mass="17745">MSEMVTAAEKLGRLAAGLKFEDIPADVVDGAKDLILDAIGNTLGGLSEPEPQKIITALKSYDKSPTSTIWGERYKSSVANAALANTASAEGNDFSPAAGGIGVTNIPATAISVGEEVKADGKTIITSIVAAIEVWWRIGSALSNATLSKRAFYWPSLPLGATIAAGKVLNLT</sequence>
<name>X1HAM9_9ZZZZ</name>
<reference evidence="3" key="1">
    <citation type="journal article" date="2014" name="Front. Microbiol.">
        <title>High frequency of phylogenetically diverse reductive dehalogenase-homologous genes in deep subseafloor sedimentary metagenomes.</title>
        <authorList>
            <person name="Kawai M."/>
            <person name="Futagami T."/>
            <person name="Toyoda A."/>
            <person name="Takaki Y."/>
            <person name="Nishi S."/>
            <person name="Hori S."/>
            <person name="Arai W."/>
            <person name="Tsubouchi T."/>
            <person name="Morono Y."/>
            <person name="Uchiyama I."/>
            <person name="Ito T."/>
            <person name="Fujiyama A."/>
            <person name="Inagaki F."/>
            <person name="Takami H."/>
        </authorList>
    </citation>
    <scope>NUCLEOTIDE SEQUENCE</scope>
    <source>
        <strain evidence="3">Expedition CK06-06</strain>
    </source>
</reference>
<comment type="similarity">
    <text evidence="1">Belongs to the PrpD family.</text>
</comment>
<comment type="caution">
    <text evidence="3">The sequence shown here is derived from an EMBL/GenBank/DDBJ whole genome shotgun (WGS) entry which is preliminary data.</text>
</comment>
<dbReference type="InterPro" id="IPR005656">
    <property type="entry name" value="MmgE_PrpD"/>
</dbReference>
<evidence type="ECO:0000313" key="3">
    <source>
        <dbReference type="EMBL" id="GAH54115.1"/>
    </source>
</evidence>
<dbReference type="Gene3D" id="1.10.4100.10">
    <property type="entry name" value="2-methylcitrate dehydratase PrpD"/>
    <property type="match status" value="1"/>
</dbReference>
<dbReference type="GO" id="GO:0016829">
    <property type="term" value="F:lyase activity"/>
    <property type="evidence" value="ECO:0007669"/>
    <property type="project" value="InterPro"/>
</dbReference>
<evidence type="ECO:0000259" key="2">
    <source>
        <dbReference type="Pfam" id="PF03972"/>
    </source>
</evidence>
<gene>
    <name evidence="3" type="ORF">S03H2_32199</name>
</gene>
<dbReference type="InterPro" id="IPR045336">
    <property type="entry name" value="MmgE_PrpD_N"/>
</dbReference>
<dbReference type="PANTHER" id="PTHR16943">
    <property type="entry name" value="2-METHYLCITRATE DEHYDRATASE-RELATED"/>
    <property type="match status" value="1"/>
</dbReference>
<dbReference type="SUPFAM" id="SSF103378">
    <property type="entry name" value="2-methylcitrate dehydratase PrpD"/>
    <property type="match status" value="1"/>
</dbReference>
<evidence type="ECO:0000256" key="1">
    <source>
        <dbReference type="ARBA" id="ARBA00006174"/>
    </source>
</evidence>
<dbReference type="Pfam" id="PF03972">
    <property type="entry name" value="MmgE_PrpD_N"/>
    <property type="match status" value="1"/>
</dbReference>
<accession>X1HAM9</accession>
<dbReference type="InterPro" id="IPR036148">
    <property type="entry name" value="MmgE/PrpD_sf"/>
</dbReference>
<feature type="non-terminal residue" evidence="3">
    <location>
        <position position="172"/>
    </location>
</feature>
<protein>
    <recommendedName>
        <fullName evidence="2">MmgE/PrpD N-terminal domain-containing protein</fullName>
    </recommendedName>
</protein>